<reference evidence="1" key="1">
    <citation type="submission" date="2022-09" db="EMBL/GenBank/DDBJ databases">
        <title>genome sequence of Deinococcus rubellus.</title>
        <authorList>
            <person name="Srinivasan S."/>
        </authorList>
    </citation>
    <scope>NUCLEOTIDE SEQUENCE</scope>
    <source>
        <strain evidence="1">Ant6</strain>
    </source>
</reference>
<sequence>MPVKRHYADKAAVKFLRGTVHTSPDEAIAAGARTEEQWSAFMKGEAARFWSENGQKARRAVRKRHKVKTQKTRLNVSQRLKYLPQSEEIGQKRPNTDVLALEKRASEWANIGGIGRAGIEKSARAAYALYLDFARHAVAGDFPGWLAARSGAHPETCRRRFKAGSALALGVNPRWNQSGLLAELRERETNGAV</sequence>
<dbReference type="Proteomes" id="UP001060261">
    <property type="component" value="Chromosome"/>
</dbReference>
<dbReference type="EMBL" id="CP104213">
    <property type="protein sequence ID" value="UWX62755.1"/>
    <property type="molecule type" value="Genomic_DNA"/>
</dbReference>
<keyword evidence="2" id="KW-1185">Reference proteome</keyword>
<gene>
    <name evidence="1" type="ORF">N0D28_08210</name>
</gene>
<dbReference type="RefSeq" id="WP_260559050.1">
    <property type="nucleotide sequence ID" value="NZ_BAABEC010000059.1"/>
</dbReference>
<evidence type="ECO:0000313" key="2">
    <source>
        <dbReference type="Proteomes" id="UP001060261"/>
    </source>
</evidence>
<organism evidence="1 2">
    <name type="scientific">Deinococcus rubellus</name>
    <dbReference type="NCBI Taxonomy" id="1889240"/>
    <lineage>
        <taxon>Bacteria</taxon>
        <taxon>Thermotogati</taxon>
        <taxon>Deinococcota</taxon>
        <taxon>Deinococci</taxon>
        <taxon>Deinococcales</taxon>
        <taxon>Deinococcaceae</taxon>
        <taxon>Deinococcus</taxon>
    </lineage>
</organism>
<name>A0ABY5YD37_9DEIO</name>
<evidence type="ECO:0000313" key="1">
    <source>
        <dbReference type="EMBL" id="UWX62755.1"/>
    </source>
</evidence>
<proteinExistence type="predicted"/>
<protein>
    <submittedName>
        <fullName evidence="1">Uncharacterized protein</fullName>
    </submittedName>
</protein>
<accession>A0ABY5YD37</accession>